<comment type="caution">
    <text evidence="3">The sequence shown here is derived from an EMBL/GenBank/DDBJ whole genome shotgun (WGS) entry which is preliminary data.</text>
</comment>
<gene>
    <name evidence="3" type="ORF">Moror_8697</name>
</gene>
<dbReference type="KEGG" id="mrr:Moror_8697"/>
<sequence length="357" mass="38441">MYAGVVTGFSIAPITLPVITPNHPITVTWFRSGQETEGFVLVKSIVNEGHPGTEAIVTVNPSPGQTSGEVPVPFFQSKTFVLHAVQTDNEGHTVFTLFRDLQTITVPSGTTSHTLTTGGASSAVSRTIVSLSLSSSSSMMKADSRSVTTSSASTVISSSITMYSTSKHSLSDILGSTSSMASSPTASVESSSPNRSSTNRKPNNKVVIIASTLSGVAFLILLTLLVLCLRRRKPKRFSTSTFGSGIFFDRDRMVMAPSPPTRKSGAYDPILSPRSSISAVPSFTETVNTHGSERPGARTDRQMEIEERIQSLQARLISSPRSSTEQMLIGERIDKLHTLKDGKWALEKSDVRPLEMW</sequence>
<organism evidence="3 4">
    <name type="scientific">Moniliophthora roreri (strain MCA 2997)</name>
    <name type="common">Cocoa frosty pod rot fungus</name>
    <name type="synonym">Crinipellis roreri</name>
    <dbReference type="NCBI Taxonomy" id="1381753"/>
    <lineage>
        <taxon>Eukaryota</taxon>
        <taxon>Fungi</taxon>
        <taxon>Dikarya</taxon>
        <taxon>Basidiomycota</taxon>
        <taxon>Agaricomycotina</taxon>
        <taxon>Agaricomycetes</taxon>
        <taxon>Agaricomycetidae</taxon>
        <taxon>Agaricales</taxon>
        <taxon>Marasmiineae</taxon>
        <taxon>Marasmiaceae</taxon>
        <taxon>Moniliophthora</taxon>
    </lineage>
</organism>
<reference evidence="3 4" key="1">
    <citation type="journal article" date="2014" name="BMC Genomics">
        <title>Genome and secretome analysis of the hemibiotrophic fungal pathogen, Moniliophthora roreri, which causes frosty pod rot disease of cacao: mechanisms of the biotrophic and necrotrophic phases.</title>
        <authorList>
            <person name="Meinhardt L.W."/>
            <person name="Costa G.G.L."/>
            <person name="Thomazella D.P.T."/>
            <person name="Teixeira P.J.P.L."/>
            <person name="Carazzolle M.F."/>
            <person name="Schuster S.C."/>
            <person name="Carlson J.E."/>
            <person name="Guiltinan M.J."/>
            <person name="Mieczkowski P."/>
            <person name="Farmer A."/>
            <person name="Ramaraj T."/>
            <person name="Crozier J."/>
            <person name="Davis R.E."/>
            <person name="Shao J."/>
            <person name="Melnick R.L."/>
            <person name="Pereira G.A.G."/>
            <person name="Bailey B.A."/>
        </authorList>
    </citation>
    <scope>NUCLEOTIDE SEQUENCE [LARGE SCALE GENOMIC DNA]</scope>
    <source>
        <strain evidence="3 4">MCA 2997</strain>
    </source>
</reference>
<evidence type="ECO:0000313" key="4">
    <source>
        <dbReference type="Proteomes" id="UP000017559"/>
    </source>
</evidence>
<evidence type="ECO:0000256" key="2">
    <source>
        <dbReference type="SAM" id="Phobius"/>
    </source>
</evidence>
<keyword evidence="2" id="KW-0472">Membrane</keyword>
<dbReference type="HOGENOM" id="CLU_806731_0_0_1"/>
<keyword evidence="2" id="KW-1133">Transmembrane helix</keyword>
<keyword evidence="2" id="KW-0812">Transmembrane</keyword>
<dbReference type="OrthoDB" id="3070875at2759"/>
<protein>
    <submittedName>
        <fullName evidence="3">Uncharacterized protein</fullName>
    </submittedName>
</protein>
<evidence type="ECO:0000256" key="1">
    <source>
        <dbReference type="SAM" id="MobiDB-lite"/>
    </source>
</evidence>
<proteinExistence type="predicted"/>
<name>V2YCZ7_MONRO</name>
<feature type="transmembrane region" description="Helical" evidence="2">
    <location>
        <begin position="206"/>
        <end position="229"/>
    </location>
</feature>
<evidence type="ECO:0000313" key="3">
    <source>
        <dbReference type="EMBL" id="ESK89564.1"/>
    </source>
</evidence>
<dbReference type="AlphaFoldDB" id="V2YCZ7"/>
<feature type="compositionally biased region" description="Low complexity" evidence="1">
    <location>
        <begin position="177"/>
        <end position="193"/>
    </location>
</feature>
<keyword evidence="4" id="KW-1185">Reference proteome</keyword>
<feature type="region of interest" description="Disordered" evidence="1">
    <location>
        <begin position="177"/>
        <end position="201"/>
    </location>
</feature>
<dbReference type="EMBL" id="AWSO01000550">
    <property type="protein sequence ID" value="ESK89564.1"/>
    <property type="molecule type" value="Genomic_DNA"/>
</dbReference>
<accession>V2YCZ7</accession>
<dbReference type="Proteomes" id="UP000017559">
    <property type="component" value="Unassembled WGS sequence"/>
</dbReference>